<accession>A0ACC0CA85</accession>
<dbReference type="Proteomes" id="UP001060085">
    <property type="component" value="Linkage Group LG01"/>
</dbReference>
<reference evidence="2" key="1">
    <citation type="journal article" date="2023" name="Nat. Plants">
        <title>Single-cell RNA sequencing provides a high-resolution roadmap for understanding the multicellular compartmentation of specialized metabolism.</title>
        <authorList>
            <person name="Sun S."/>
            <person name="Shen X."/>
            <person name="Li Y."/>
            <person name="Li Y."/>
            <person name="Wang S."/>
            <person name="Li R."/>
            <person name="Zhang H."/>
            <person name="Shen G."/>
            <person name="Guo B."/>
            <person name="Wei J."/>
            <person name="Xu J."/>
            <person name="St-Pierre B."/>
            <person name="Chen S."/>
            <person name="Sun C."/>
        </authorList>
    </citation>
    <scope>NUCLEOTIDE SEQUENCE [LARGE SCALE GENOMIC DNA]</scope>
</reference>
<evidence type="ECO:0000313" key="1">
    <source>
        <dbReference type="EMBL" id="KAI5681704.1"/>
    </source>
</evidence>
<organism evidence="1 2">
    <name type="scientific">Catharanthus roseus</name>
    <name type="common">Madagascar periwinkle</name>
    <name type="synonym">Vinca rosea</name>
    <dbReference type="NCBI Taxonomy" id="4058"/>
    <lineage>
        <taxon>Eukaryota</taxon>
        <taxon>Viridiplantae</taxon>
        <taxon>Streptophyta</taxon>
        <taxon>Embryophyta</taxon>
        <taxon>Tracheophyta</taxon>
        <taxon>Spermatophyta</taxon>
        <taxon>Magnoliopsida</taxon>
        <taxon>eudicotyledons</taxon>
        <taxon>Gunneridae</taxon>
        <taxon>Pentapetalae</taxon>
        <taxon>asterids</taxon>
        <taxon>lamiids</taxon>
        <taxon>Gentianales</taxon>
        <taxon>Apocynaceae</taxon>
        <taxon>Rauvolfioideae</taxon>
        <taxon>Vinceae</taxon>
        <taxon>Catharanthinae</taxon>
        <taxon>Catharanthus</taxon>
    </lineage>
</organism>
<name>A0ACC0CA85_CATRO</name>
<sequence>MAQVNDVTERVNVAEGKIARLNTGKTKLDEIISEGRPAEMKSRLCYTGINPNHTSVRKNLSYTLSLATQVDHVTTQKLQVLVALCIGIILGNMSLVKILIGKRSDGSRSFCLVSTSINRRTQLKFETSHSAILRRHSATKEKIMVHGIEVLLLVNGVEDLKGFKIKHSHTLRGSLEELKGFNCVVCKGSLH</sequence>
<gene>
    <name evidence="1" type="ORF">M9H77_02932</name>
</gene>
<evidence type="ECO:0000313" key="2">
    <source>
        <dbReference type="Proteomes" id="UP001060085"/>
    </source>
</evidence>
<keyword evidence="2" id="KW-1185">Reference proteome</keyword>
<dbReference type="EMBL" id="CM044701">
    <property type="protein sequence ID" value="KAI5681704.1"/>
    <property type="molecule type" value="Genomic_DNA"/>
</dbReference>
<proteinExistence type="predicted"/>
<comment type="caution">
    <text evidence="1">The sequence shown here is derived from an EMBL/GenBank/DDBJ whole genome shotgun (WGS) entry which is preliminary data.</text>
</comment>
<protein>
    <submittedName>
        <fullName evidence="1">Uncharacterized protein</fullName>
    </submittedName>
</protein>